<dbReference type="Proteomes" id="UP000251402">
    <property type="component" value="Chromosome"/>
</dbReference>
<proteinExistence type="predicted"/>
<dbReference type="PANTHER" id="PTHR30273">
    <property type="entry name" value="PERIPLASMIC SIGNAL SENSOR AND SIGMA FACTOR ACTIVATOR FECR-RELATED"/>
    <property type="match status" value="1"/>
</dbReference>
<keyword evidence="1" id="KW-0812">Transmembrane</keyword>
<keyword evidence="1" id="KW-1133">Transmembrane helix</keyword>
<keyword evidence="1" id="KW-0472">Membrane</keyword>
<evidence type="ECO:0000313" key="5">
    <source>
        <dbReference type="Proteomes" id="UP000251402"/>
    </source>
</evidence>
<feature type="domain" description="FecR protein" evidence="2">
    <location>
        <begin position="187"/>
        <end position="281"/>
    </location>
</feature>
<dbReference type="AlphaFoldDB" id="A0A5C1I944"/>
<dbReference type="Pfam" id="PF16344">
    <property type="entry name" value="FecR_C"/>
    <property type="match status" value="1"/>
</dbReference>
<dbReference type="FunFam" id="2.60.120.1440:FF:000001">
    <property type="entry name" value="Putative anti-sigma factor"/>
    <property type="match status" value="1"/>
</dbReference>
<protein>
    <submittedName>
        <fullName evidence="4">FecR family protein</fullName>
    </submittedName>
</protein>
<name>A0A5C1I944_9SPHI</name>
<evidence type="ECO:0000259" key="2">
    <source>
        <dbReference type="Pfam" id="PF04773"/>
    </source>
</evidence>
<keyword evidence="5" id="KW-1185">Reference proteome</keyword>
<gene>
    <name evidence="4" type="ORF">DEO27_030770</name>
</gene>
<dbReference type="KEGG" id="mrub:DEO27_030770"/>
<dbReference type="InterPro" id="IPR012373">
    <property type="entry name" value="Ferrdict_sens_TM"/>
</dbReference>
<dbReference type="Gene3D" id="2.60.120.1440">
    <property type="match status" value="1"/>
</dbReference>
<dbReference type="InterPro" id="IPR032508">
    <property type="entry name" value="FecR_C"/>
</dbReference>
<evidence type="ECO:0000313" key="4">
    <source>
        <dbReference type="EMBL" id="QEM14216.1"/>
    </source>
</evidence>
<evidence type="ECO:0000259" key="3">
    <source>
        <dbReference type="Pfam" id="PF16344"/>
    </source>
</evidence>
<dbReference type="EMBL" id="CP043450">
    <property type="protein sequence ID" value="QEM14216.1"/>
    <property type="molecule type" value="Genomic_DNA"/>
</dbReference>
<accession>A0A5C1I944</accession>
<feature type="transmembrane region" description="Helical" evidence="1">
    <location>
        <begin position="90"/>
        <end position="110"/>
    </location>
</feature>
<dbReference type="OrthoDB" id="1099963at2"/>
<reference evidence="4" key="1">
    <citation type="submission" date="2019-08" db="EMBL/GenBank/DDBJ databases">
        <title>Comparative genome analysis confer to the adaptation heavy metal polluted environment.</title>
        <authorList>
            <person name="Li Y."/>
        </authorList>
    </citation>
    <scope>NUCLEOTIDE SEQUENCE [LARGE SCALE GENOMIC DNA]</scope>
    <source>
        <strain evidence="4">P1</strain>
    </source>
</reference>
<dbReference type="GO" id="GO:0016989">
    <property type="term" value="F:sigma factor antagonist activity"/>
    <property type="evidence" value="ECO:0007669"/>
    <property type="project" value="TreeGrafter"/>
</dbReference>
<dbReference type="Pfam" id="PF04773">
    <property type="entry name" value="FecR"/>
    <property type="match status" value="1"/>
</dbReference>
<feature type="domain" description="Protein FecR C-terminal" evidence="3">
    <location>
        <begin position="324"/>
        <end position="391"/>
    </location>
</feature>
<dbReference type="PANTHER" id="PTHR30273:SF2">
    <property type="entry name" value="PROTEIN FECR"/>
    <property type="match status" value="1"/>
</dbReference>
<evidence type="ECO:0000256" key="1">
    <source>
        <dbReference type="SAM" id="Phobius"/>
    </source>
</evidence>
<sequence>MSERLPYLFHQYFNKTATPQERDELMQLINEPGSETEVYGLMEEVFKSHQFEEDPFPAGARERMLDMALAGYAKADSDNNIVPIKKRSNALIYAAAAIAVLAISFGLYQYRLRKNDEALAANKAHQDVKPGGNKAILTLANGAKIELNDAQNGKLGQQGNTSVVKLANGSLAYVPGGSTTGAPMINTMSTPRGGQYQLQLPDGTAVMLNSESSISYPTAFTGKARNVTVTGEAYFEVAKNKKMPFIVSYGSQKVEVLGTHFDIRAYQEQPGKTTLLEGSVKISNGNEKQILVPGQQAVFNANSKKFDIKTVDTEDIVAWKNGLFLFDNTDLDQVMLELSRWYDIDVVYKGPKPTLNFTGEVKKSNNLSKAFKILESTGGVKFTIEGKTVTVEKK</sequence>
<dbReference type="InterPro" id="IPR006860">
    <property type="entry name" value="FecR"/>
</dbReference>
<dbReference type="RefSeq" id="WP_112573105.1">
    <property type="nucleotide sequence ID" value="NZ_CP043450.1"/>
</dbReference>
<dbReference type="Gene3D" id="3.55.50.30">
    <property type="match status" value="1"/>
</dbReference>
<organism evidence="4 5">
    <name type="scientific">Mucilaginibacter rubeus</name>
    <dbReference type="NCBI Taxonomy" id="2027860"/>
    <lineage>
        <taxon>Bacteria</taxon>
        <taxon>Pseudomonadati</taxon>
        <taxon>Bacteroidota</taxon>
        <taxon>Sphingobacteriia</taxon>
        <taxon>Sphingobacteriales</taxon>
        <taxon>Sphingobacteriaceae</taxon>
        <taxon>Mucilaginibacter</taxon>
    </lineage>
</organism>